<keyword evidence="2" id="KW-0547">Nucleotide-binding</keyword>
<feature type="domain" description="AAA+ ATPase" evidence="5">
    <location>
        <begin position="690"/>
        <end position="809"/>
    </location>
</feature>
<evidence type="ECO:0000256" key="1">
    <source>
        <dbReference type="ARBA" id="ARBA00012674"/>
    </source>
</evidence>
<dbReference type="InterPro" id="IPR050168">
    <property type="entry name" value="AAA_ATPase_domain"/>
</dbReference>
<dbReference type="FunFam" id="2.40.40.20:FF:000003">
    <property type="entry name" value="Transitional endoplasmic reticulum ATPase"/>
    <property type="match status" value="2"/>
</dbReference>
<evidence type="ECO:0000259" key="5">
    <source>
        <dbReference type="SMART" id="SM00382"/>
    </source>
</evidence>
<feature type="domain" description="CDC48 N-terminal subdomain" evidence="7">
    <location>
        <begin position="25"/>
        <end position="108"/>
    </location>
</feature>
<dbReference type="InterPro" id="IPR003593">
    <property type="entry name" value="AAA+_ATPase"/>
</dbReference>
<dbReference type="PANTHER" id="PTHR23077:SF171">
    <property type="entry name" value="NUCLEAR VALOSIN-CONTAINING PROTEIN-LIKE"/>
    <property type="match status" value="1"/>
</dbReference>
<dbReference type="InterPro" id="IPR029067">
    <property type="entry name" value="CDC48_domain_2-like_sf"/>
</dbReference>
<evidence type="ECO:0000256" key="3">
    <source>
        <dbReference type="ARBA" id="ARBA00022840"/>
    </source>
</evidence>
<organism evidence="8 9">
    <name type="scientific">Caenorhabditis angaria</name>
    <dbReference type="NCBI Taxonomy" id="860376"/>
    <lineage>
        <taxon>Eukaryota</taxon>
        <taxon>Metazoa</taxon>
        <taxon>Ecdysozoa</taxon>
        <taxon>Nematoda</taxon>
        <taxon>Chromadorea</taxon>
        <taxon>Rhabditida</taxon>
        <taxon>Rhabditina</taxon>
        <taxon>Rhabditomorpha</taxon>
        <taxon>Rhabditoidea</taxon>
        <taxon>Rhabditidae</taxon>
        <taxon>Peloderinae</taxon>
        <taxon>Caenorhabditis</taxon>
    </lineage>
</organism>
<keyword evidence="9" id="KW-1185">Reference proteome</keyword>
<dbReference type="Gene3D" id="3.10.330.10">
    <property type="match status" value="2"/>
</dbReference>
<feature type="domain" description="CDC48 N-terminal subdomain" evidence="7">
    <location>
        <begin position="477"/>
        <end position="560"/>
    </location>
</feature>
<dbReference type="EMBL" id="CANHGI010000004">
    <property type="protein sequence ID" value="CAI5447520.1"/>
    <property type="molecule type" value="Genomic_DNA"/>
</dbReference>
<feature type="domain" description="AAA+ ATPase" evidence="5">
    <location>
        <begin position="233"/>
        <end position="369"/>
    </location>
</feature>
<dbReference type="GO" id="GO:0042802">
    <property type="term" value="F:identical protein binding"/>
    <property type="evidence" value="ECO:0007669"/>
    <property type="project" value="UniProtKB-ARBA"/>
</dbReference>
<dbReference type="GO" id="GO:0005524">
    <property type="term" value="F:ATP binding"/>
    <property type="evidence" value="ECO:0007669"/>
    <property type="project" value="UniProtKB-KW"/>
</dbReference>
<dbReference type="SUPFAM" id="SSF54585">
    <property type="entry name" value="Cdc48 domain 2-like"/>
    <property type="match status" value="2"/>
</dbReference>
<protein>
    <recommendedName>
        <fullName evidence="1">vesicle-fusing ATPase</fullName>
        <ecNumber evidence="1">3.6.4.6</ecNumber>
    </recommendedName>
</protein>
<dbReference type="Pfam" id="PF00004">
    <property type="entry name" value="AAA"/>
    <property type="match status" value="2"/>
</dbReference>
<evidence type="ECO:0000259" key="6">
    <source>
        <dbReference type="SMART" id="SM01072"/>
    </source>
</evidence>
<evidence type="ECO:0000256" key="2">
    <source>
        <dbReference type="ARBA" id="ARBA00022741"/>
    </source>
</evidence>
<feature type="domain" description="CDC48" evidence="6">
    <location>
        <begin position="125"/>
        <end position="191"/>
    </location>
</feature>
<dbReference type="InterPro" id="IPR003960">
    <property type="entry name" value="ATPase_AAA_CS"/>
</dbReference>
<dbReference type="EC" id="3.6.4.6" evidence="1"/>
<dbReference type="PANTHER" id="PTHR23077">
    <property type="entry name" value="AAA-FAMILY ATPASE"/>
    <property type="match status" value="1"/>
</dbReference>
<dbReference type="InterPro" id="IPR003338">
    <property type="entry name" value="CDC4_N-term_subdom"/>
</dbReference>
<dbReference type="FunFam" id="3.40.50.300:FF:000012">
    <property type="entry name" value="Transitional endoplasmic reticulum ATPase"/>
    <property type="match status" value="2"/>
</dbReference>
<dbReference type="Proteomes" id="UP001152747">
    <property type="component" value="Unassembled WGS sequence"/>
</dbReference>
<dbReference type="Gene3D" id="2.40.40.20">
    <property type="match status" value="2"/>
</dbReference>
<dbReference type="InterPro" id="IPR041569">
    <property type="entry name" value="AAA_lid_3"/>
</dbReference>
<accession>A0A9P1N4D6</accession>
<dbReference type="Gene3D" id="3.40.50.300">
    <property type="entry name" value="P-loop containing nucleotide triphosphate hydrolases"/>
    <property type="match status" value="2"/>
</dbReference>
<dbReference type="SMART" id="SM00382">
    <property type="entry name" value="AAA"/>
    <property type="match status" value="2"/>
</dbReference>
<evidence type="ECO:0000313" key="9">
    <source>
        <dbReference type="Proteomes" id="UP001152747"/>
    </source>
</evidence>
<dbReference type="PROSITE" id="PS00674">
    <property type="entry name" value="AAA"/>
    <property type="match status" value="2"/>
</dbReference>
<name>A0A9P1N4D6_9PELO</name>
<dbReference type="GO" id="GO:0016887">
    <property type="term" value="F:ATP hydrolysis activity"/>
    <property type="evidence" value="ECO:0007669"/>
    <property type="project" value="InterPro"/>
</dbReference>
<dbReference type="InterPro" id="IPR027417">
    <property type="entry name" value="P-loop_NTPase"/>
</dbReference>
<gene>
    <name evidence="8" type="ORF">CAMP_LOCUS10157</name>
</gene>
<dbReference type="AlphaFoldDB" id="A0A9P1N4D6"/>
<dbReference type="SUPFAM" id="SSF52540">
    <property type="entry name" value="P-loop containing nucleoside triphosphate hydrolases"/>
    <property type="match status" value="2"/>
</dbReference>
<dbReference type="SMART" id="SM01072">
    <property type="entry name" value="CDC48_2"/>
    <property type="match status" value="2"/>
</dbReference>
<dbReference type="OrthoDB" id="27435at2759"/>
<dbReference type="GO" id="GO:0030163">
    <property type="term" value="P:protein catabolic process"/>
    <property type="evidence" value="ECO:0007669"/>
    <property type="project" value="UniProtKB-ARBA"/>
</dbReference>
<dbReference type="SMART" id="SM01073">
    <property type="entry name" value="CDC48_N"/>
    <property type="match status" value="2"/>
</dbReference>
<keyword evidence="3" id="KW-0067">ATP-binding</keyword>
<sequence>MGQSQSASSLEEKRRYEIIKSDFLSLEVDDDKDGKECTISISPEKMDEIGILQGDHVVLKGRKNTKTCAIVSSSQNLSNNTKIQMNRVIRNNLRVRVGDFVQIAACELEIAETIRIAPIDDTIDGFEGDFYESFIKPYFLENSYPIYENDIFTTRGFVRRVEFKVIAINPGPAAIVTSETNIRIDTEPIRRKDVDEEKNRIGYEDIGGYNEEINKIRQIIENPQIFDEIGVKLPRGILLYGPPGTGKTRIVKAIQTEIDPKICFRTLNAPEIMSKMCGESELNLRKIFEECEEKSDGAILFIDEIDAIAQIREIYGGDVERRVVSQLSTLLDEVKDTLVIGATNRIDSIDKSLRRFGRFDQEIEFGLPNEIGRLEILKIHTRNMKLAEDVDLEKIAQETEGLVGADLAKICSDAALQQIREKLKLIDLEDDYIDREVLFSLTVTMQNFRCAMGKSAESSLGEEGPLKIFKNEVKPNRLIVEDLNIDDNSIIRLSQGKMDELDLFRGDIVYLKGKKGKETTAMVLSDDEGCNNEKIKMNRVIRNNLRADLGDVVKITPAPQLQYGKRIYVLPIDDTVEGFTGDLFDVFLKPYFLEKYNPIHKGDIFTVSAAMRTVEFKVIETDPSPACIVAPDTLIFYEGTPIKRKTIEENLNDVGYDDIGGVGKQLAQIQEIVELPIRHPQLFKVIGVKPTRGILLYGPPGTGKTRIAKAIQTEIDPKIYFRNLNAPEIMSKMCGESELNLRKVFEECEEKKKKTYGDAERRVVSQLSTLLDEVKETLVIGATNRIDSIDKSLRRFGRFDQEIEFGIPNEIGRLEILKIHTKNMKLAEDVDLEKIAQETEGLVGADLAKICSDAALQQILKKNAEHAVTMANFRNAINNR</sequence>
<evidence type="ECO:0000256" key="4">
    <source>
        <dbReference type="ARBA" id="ARBA00048883"/>
    </source>
</evidence>
<comment type="catalytic activity">
    <reaction evidence="4">
        <text>ATP + H2O = ADP + phosphate + H(+)</text>
        <dbReference type="Rhea" id="RHEA:13065"/>
        <dbReference type="ChEBI" id="CHEBI:15377"/>
        <dbReference type="ChEBI" id="CHEBI:15378"/>
        <dbReference type="ChEBI" id="CHEBI:30616"/>
        <dbReference type="ChEBI" id="CHEBI:43474"/>
        <dbReference type="ChEBI" id="CHEBI:456216"/>
        <dbReference type="EC" id="3.6.4.6"/>
    </reaction>
</comment>
<comment type="caution">
    <text evidence="8">The sequence shown here is derived from an EMBL/GenBank/DDBJ whole genome shotgun (WGS) entry which is preliminary data.</text>
</comment>
<evidence type="ECO:0000313" key="8">
    <source>
        <dbReference type="EMBL" id="CAI5447520.1"/>
    </source>
</evidence>
<dbReference type="Gene3D" id="1.10.8.60">
    <property type="match status" value="2"/>
</dbReference>
<dbReference type="Pfam" id="PF02359">
    <property type="entry name" value="CDC48_N"/>
    <property type="match status" value="2"/>
</dbReference>
<evidence type="ECO:0000259" key="7">
    <source>
        <dbReference type="SMART" id="SM01073"/>
    </source>
</evidence>
<feature type="domain" description="CDC48" evidence="6">
    <location>
        <begin position="578"/>
        <end position="644"/>
    </location>
</feature>
<dbReference type="SUPFAM" id="SSF50692">
    <property type="entry name" value="ADC-like"/>
    <property type="match status" value="2"/>
</dbReference>
<dbReference type="Pfam" id="PF17862">
    <property type="entry name" value="AAA_lid_3"/>
    <property type="match status" value="2"/>
</dbReference>
<dbReference type="GO" id="GO:0005737">
    <property type="term" value="C:cytoplasm"/>
    <property type="evidence" value="ECO:0007669"/>
    <property type="project" value="UniProtKB-ARBA"/>
</dbReference>
<dbReference type="GO" id="GO:0006508">
    <property type="term" value="P:proteolysis"/>
    <property type="evidence" value="ECO:0007669"/>
    <property type="project" value="UniProtKB-ARBA"/>
</dbReference>
<dbReference type="InterPro" id="IPR003959">
    <property type="entry name" value="ATPase_AAA_core"/>
</dbReference>
<reference evidence="8" key="1">
    <citation type="submission" date="2022-11" db="EMBL/GenBank/DDBJ databases">
        <authorList>
            <person name="Kikuchi T."/>
        </authorList>
    </citation>
    <scope>NUCLEOTIDE SEQUENCE</scope>
    <source>
        <strain evidence="8">PS1010</strain>
    </source>
</reference>
<dbReference type="FunFam" id="1.10.8.60:FF:000079">
    <property type="entry name" value="Cell division cycle protein 48 homologue"/>
    <property type="match status" value="1"/>
</dbReference>
<dbReference type="Pfam" id="PF02933">
    <property type="entry name" value="CDC48_2"/>
    <property type="match status" value="2"/>
</dbReference>
<dbReference type="InterPro" id="IPR004201">
    <property type="entry name" value="Cdc48_dom2"/>
</dbReference>
<proteinExistence type="predicted"/>
<dbReference type="FunFam" id="3.10.330.10:FF:000001">
    <property type="entry name" value="Cell division control 48"/>
    <property type="match status" value="2"/>
</dbReference>
<dbReference type="InterPro" id="IPR009010">
    <property type="entry name" value="Asp_de-COase-like_dom_sf"/>
</dbReference>